<gene>
    <name evidence="3" type="ORF">OKIT_1739</name>
</gene>
<dbReference type="GO" id="GO:0005886">
    <property type="term" value="C:plasma membrane"/>
    <property type="evidence" value="ECO:0007669"/>
    <property type="project" value="TreeGrafter"/>
</dbReference>
<organism evidence="3 4">
    <name type="scientific">Oenococcus kitaharae DSM 17330</name>
    <dbReference type="NCBI Taxonomy" id="1045004"/>
    <lineage>
        <taxon>Bacteria</taxon>
        <taxon>Bacillati</taxon>
        <taxon>Bacillota</taxon>
        <taxon>Bacilli</taxon>
        <taxon>Lactobacillales</taxon>
        <taxon>Lactobacillaceae</taxon>
        <taxon>Oenococcus</taxon>
    </lineage>
</organism>
<dbReference type="AlphaFoldDB" id="G9WGI6"/>
<dbReference type="InterPro" id="IPR051267">
    <property type="entry name" value="STEAP_metalloreductase"/>
</dbReference>
<comment type="caution">
    <text evidence="3">The sequence shown here is derived from an EMBL/GenBank/DDBJ whole genome shotgun (WGS) entry which is preliminary data.</text>
</comment>
<sequence>MTDKLGILGFGKLGTVLGQLAVNAGYDVYIAGPGATDKIALTADILLPQAHLMLAKEVLTQVDIVILAFPLGKYRELDPLLFKNKIVIDAMNYWWETDGRHPEFQDPAVSTSEMVQAHLSQSHVVKAFNHMGYHDLLDYADQSDPKKAIAVAADDVPSRTITAGIVKQFGFQPVILDSLAQGIKLEPGTNVFGADFNRAELLNAINHYFETDFGNEIFQSIKKHL</sequence>
<dbReference type="PANTHER" id="PTHR14239:SF0">
    <property type="entry name" value="F420-DEPENDENT NADP REDUCTASE"/>
    <property type="match status" value="1"/>
</dbReference>
<accession>G9WGI6</accession>
<proteinExistence type="predicted"/>
<keyword evidence="4" id="KW-1185">Reference proteome</keyword>
<dbReference type="Proteomes" id="UP000004959">
    <property type="component" value="Chromosome"/>
</dbReference>
<evidence type="ECO:0000259" key="2">
    <source>
        <dbReference type="Pfam" id="PF03807"/>
    </source>
</evidence>
<dbReference type="GO" id="GO:0015677">
    <property type="term" value="P:copper ion import"/>
    <property type="evidence" value="ECO:0007669"/>
    <property type="project" value="TreeGrafter"/>
</dbReference>
<feature type="domain" description="Pyrroline-5-carboxylate reductase catalytic N-terminal" evidence="2">
    <location>
        <begin position="4"/>
        <end position="93"/>
    </location>
</feature>
<dbReference type="HOGENOM" id="CLU_076368_0_0_9"/>
<dbReference type="GO" id="GO:0052851">
    <property type="term" value="F:ferric-chelate reductase (NADPH) activity"/>
    <property type="evidence" value="ECO:0007669"/>
    <property type="project" value="TreeGrafter"/>
</dbReference>
<evidence type="ECO:0000256" key="1">
    <source>
        <dbReference type="ARBA" id="ARBA00023002"/>
    </source>
</evidence>
<dbReference type="PATRIC" id="fig|1045004.4.peg.1712"/>
<name>G9WGI6_9LACO</name>
<dbReference type="InterPro" id="IPR028939">
    <property type="entry name" value="P5C_Rdtase_cat_N"/>
</dbReference>
<dbReference type="eggNOG" id="COG2085">
    <property type="taxonomic scope" value="Bacteria"/>
</dbReference>
<reference evidence="3 4" key="1">
    <citation type="journal article" date="2012" name="PLoS ONE">
        <title>Functional divergence in the genus oenococcus as predicted by genome sequencing of the newly-described species, Oenococcus kitaharae.</title>
        <authorList>
            <person name="Borneman A.R."/>
            <person name="McCarthy J.M."/>
            <person name="Chambers P.J."/>
            <person name="Bartowsky E.J."/>
        </authorList>
    </citation>
    <scope>NUCLEOTIDE SEQUENCE [LARGE SCALE GENOMIC DNA]</scope>
    <source>
        <strain evidence="4">DSM17330</strain>
    </source>
</reference>
<dbReference type="RefSeq" id="WP_007746995.1">
    <property type="nucleotide sequence ID" value="NZ_CM001398.1"/>
</dbReference>
<dbReference type="InterPro" id="IPR036291">
    <property type="entry name" value="NAD(P)-bd_dom_sf"/>
</dbReference>
<dbReference type="SUPFAM" id="SSF51735">
    <property type="entry name" value="NAD(P)-binding Rossmann-fold domains"/>
    <property type="match status" value="1"/>
</dbReference>
<dbReference type="STRING" id="336988.NT96_02340"/>
<dbReference type="PANTHER" id="PTHR14239">
    <property type="entry name" value="DUDULIN-RELATED"/>
    <property type="match status" value="1"/>
</dbReference>
<evidence type="ECO:0000313" key="3">
    <source>
        <dbReference type="EMBL" id="EHN59813.1"/>
    </source>
</evidence>
<protein>
    <recommendedName>
        <fullName evidence="2">Pyrroline-5-carboxylate reductase catalytic N-terminal domain-containing protein</fullName>
    </recommendedName>
</protein>
<keyword evidence="1" id="KW-0560">Oxidoreductase</keyword>
<dbReference type="EMBL" id="AFVZ01000001">
    <property type="protein sequence ID" value="EHN59813.1"/>
    <property type="molecule type" value="Genomic_DNA"/>
</dbReference>
<dbReference type="Gene3D" id="3.40.50.720">
    <property type="entry name" value="NAD(P)-binding Rossmann-like Domain"/>
    <property type="match status" value="1"/>
</dbReference>
<dbReference type="Pfam" id="PF03807">
    <property type="entry name" value="F420_oxidored"/>
    <property type="match status" value="1"/>
</dbReference>
<dbReference type="OrthoDB" id="9800163at2"/>
<evidence type="ECO:0000313" key="4">
    <source>
        <dbReference type="Proteomes" id="UP000004959"/>
    </source>
</evidence>
<dbReference type="GO" id="GO:0008823">
    <property type="term" value="F:cupric reductase (NADH) activity"/>
    <property type="evidence" value="ECO:0007669"/>
    <property type="project" value="TreeGrafter"/>
</dbReference>